<reference evidence="13" key="1">
    <citation type="submission" date="2011-07" db="EMBL/GenBank/DDBJ databases">
        <authorList>
            <consortium name="Caenorhabditis brenneri Sequencing and Analysis Consortium"/>
            <person name="Wilson R.K."/>
        </authorList>
    </citation>
    <scope>NUCLEOTIDE SEQUENCE [LARGE SCALE GENOMIC DNA]</scope>
    <source>
        <strain evidence="13">PB2801</strain>
    </source>
</reference>
<dbReference type="InterPro" id="IPR012677">
    <property type="entry name" value="Nucleotide-bd_a/b_plait_sf"/>
</dbReference>
<dbReference type="GO" id="GO:0016973">
    <property type="term" value="P:poly(A)+ mRNA export from nucleus"/>
    <property type="evidence" value="ECO:0007669"/>
    <property type="project" value="TreeGrafter"/>
</dbReference>
<dbReference type="SMART" id="SM00804">
    <property type="entry name" value="TAP_C"/>
    <property type="match status" value="1"/>
</dbReference>
<dbReference type="InterPro" id="IPR015245">
    <property type="entry name" value="Tap_RNA-bd"/>
</dbReference>
<dbReference type="InterPro" id="IPR018222">
    <property type="entry name" value="Nuclear_transport_factor_2_euk"/>
</dbReference>
<dbReference type="FunFam" id="1.10.8.10:FF:000018">
    <property type="entry name" value="Nuclear RNA export factor 1"/>
    <property type="match status" value="1"/>
</dbReference>
<feature type="compositionally biased region" description="Basic and acidic residues" evidence="9">
    <location>
        <begin position="30"/>
        <end position="41"/>
    </location>
</feature>
<dbReference type="FunFam" id="3.80.10.10:FF:000384">
    <property type="entry name" value="Nuclear RNA export factor 1"/>
    <property type="match status" value="1"/>
</dbReference>
<dbReference type="InterPro" id="IPR035979">
    <property type="entry name" value="RBD_domain_sf"/>
</dbReference>
<dbReference type="FunCoup" id="G0PH32">
    <property type="interactions" value="2592"/>
</dbReference>
<protein>
    <submittedName>
        <fullName evidence="12">Uncharacterized protein</fullName>
    </submittedName>
</protein>
<dbReference type="InterPro" id="IPR005637">
    <property type="entry name" value="TAP_C_dom"/>
</dbReference>
<keyword evidence="8" id="KW-0539">Nucleus</keyword>
<dbReference type="SUPFAM" id="SSF54928">
    <property type="entry name" value="RNA-binding domain, RBD"/>
    <property type="match status" value="1"/>
</dbReference>
<dbReference type="GO" id="GO:0003723">
    <property type="term" value="F:RNA binding"/>
    <property type="evidence" value="ECO:0007669"/>
    <property type="project" value="UniProtKB-KW"/>
</dbReference>
<dbReference type="CDD" id="cd14342">
    <property type="entry name" value="UBA_TAP-C"/>
    <property type="match status" value="1"/>
</dbReference>
<dbReference type="PROSITE" id="PS51281">
    <property type="entry name" value="TAP_C"/>
    <property type="match status" value="1"/>
</dbReference>
<feature type="domain" description="TAP-C" evidence="11">
    <location>
        <begin position="582"/>
        <end position="635"/>
    </location>
</feature>
<dbReference type="InParanoid" id="G0PH32"/>
<dbReference type="GO" id="GO:0005654">
    <property type="term" value="C:nucleoplasm"/>
    <property type="evidence" value="ECO:0007669"/>
    <property type="project" value="UniProtKB-ARBA"/>
</dbReference>
<evidence type="ECO:0000256" key="4">
    <source>
        <dbReference type="ARBA" id="ARBA00022614"/>
    </source>
</evidence>
<feature type="domain" description="NTF2" evidence="10">
    <location>
        <begin position="371"/>
        <end position="532"/>
    </location>
</feature>
<dbReference type="FunFam" id="3.10.450.50:FF:000004">
    <property type="entry name" value="Nuclear RNA export factor 1"/>
    <property type="match status" value="1"/>
</dbReference>
<evidence type="ECO:0000256" key="6">
    <source>
        <dbReference type="ARBA" id="ARBA00022816"/>
    </source>
</evidence>
<keyword evidence="4" id="KW-0433">Leucine-rich repeat</keyword>
<evidence type="ECO:0000256" key="2">
    <source>
        <dbReference type="ARBA" id="ARBA00009285"/>
    </source>
</evidence>
<dbReference type="Pfam" id="PF22602">
    <property type="entry name" value="NXF_NTF2"/>
    <property type="match status" value="1"/>
</dbReference>
<dbReference type="InterPro" id="IPR002075">
    <property type="entry name" value="NTF2_dom"/>
</dbReference>
<evidence type="ECO:0000313" key="13">
    <source>
        <dbReference type="Proteomes" id="UP000008068"/>
    </source>
</evidence>
<dbReference type="GO" id="GO:0005635">
    <property type="term" value="C:nuclear envelope"/>
    <property type="evidence" value="ECO:0007669"/>
    <property type="project" value="UniProtKB-ARBA"/>
</dbReference>
<dbReference type="Proteomes" id="UP000008068">
    <property type="component" value="Unassembled WGS sequence"/>
</dbReference>
<evidence type="ECO:0000313" key="12">
    <source>
        <dbReference type="EMBL" id="EGT56062.1"/>
    </source>
</evidence>
<dbReference type="eggNOG" id="KOG3763">
    <property type="taxonomic scope" value="Eukaryota"/>
</dbReference>
<evidence type="ECO:0000256" key="1">
    <source>
        <dbReference type="ARBA" id="ARBA00004123"/>
    </source>
</evidence>
<organism evidence="13">
    <name type="scientific">Caenorhabditis brenneri</name>
    <name type="common">Nematode worm</name>
    <dbReference type="NCBI Taxonomy" id="135651"/>
    <lineage>
        <taxon>Eukaryota</taxon>
        <taxon>Metazoa</taxon>
        <taxon>Ecdysozoa</taxon>
        <taxon>Nematoda</taxon>
        <taxon>Chromadorea</taxon>
        <taxon>Rhabditida</taxon>
        <taxon>Rhabditina</taxon>
        <taxon>Rhabditomorpha</taxon>
        <taxon>Rhabditoidea</taxon>
        <taxon>Rhabditidae</taxon>
        <taxon>Peloderinae</taxon>
        <taxon>Caenorhabditis</taxon>
    </lineage>
</organism>
<dbReference type="SUPFAM" id="SSF52058">
    <property type="entry name" value="L domain-like"/>
    <property type="match status" value="1"/>
</dbReference>
<dbReference type="InterPro" id="IPR057125">
    <property type="entry name" value="NXF1/2/3/5-like_LRR"/>
</dbReference>
<keyword evidence="3" id="KW-0813">Transport</keyword>
<dbReference type="InterPro" id="IPR030217">
    <property type="entry name" value="NXF_fam"/>
</dbReference>
<keyword evidence="13" id="KW-1185">Reference proteome</keyword>
<name>G0PH32_CAEBE</name>
<feature type="region of interest" description="Disordered" evidence="9">
    <location>
        <begin position="1"/>
        <end position="74"/>
    </location>
</feature>
<dbReference type="FunFam" id="3.30.70.330:FF:001168">
    <property type="entry name" value="Nuclear RNA export factor 1"/>
    <property type="match status" value="1"/>
</dbReference>
<evidence type="ECO:0000256" key="9">
    <source>
        <dbReference type="SAM" id="MobiDB-lite"/>
    </source>
</evidence>
<keyword evidence="7" id="KW-0694">RNA-binding</keyword>
<keyword evidence="6" id="KW-0509">mRNA transport</keyword>
<dbReference type="STRING" id="135651.G0PH32"/>
<evidence type="ECO:0000259" key="10">
    <source>
        <dbReference type="PROSITE" id="PS50177"/>
    </source>
</evidence>
<dbReference type="HOGENOM" id="CLU_031823_0_0_1"/>
<comment type="subcellular location">
    <subcellularLocation>
        <location evidence="1">Nucleus</location>
    </subcellularLocation>
</comment>
<dbReference type="GO" id="GO:0005737">
    <property type="term" value="C:cytoplasm"/>
    <property type="evidence" value="ECO:0007669"/>
    <property type="project" value="InterPro"/>
</dbReference>
<dbReference type="PROSITE" id="PS50177">
    <property type="entry name" value="NTF2_DOMAIN"/>
    <property type="match status" value="1"/>
</dbReference>
<accession>G0PH32</accession>
<dbReference type="PANTHER" id="PTHR10662">
    <property type="entry name" value="NUCLEAR RNA EXPORT FACTOR"/>
    <property type="match status" value="1"/>
</dbReference>
<dbReference type="InterPro" id="IPR032710">
    <property type="entry name" value="NTF2-like_dom_sf"/>
</dbReference>
<dbReference type="Pfam" id="PF09162">
    <property type="entry name" value="Tap-RNA_bind"/>
    <property type="match status" value="1"/>
</dbReference>
<evidence type="ECO:0000256" key="5">
    <source>
        <dbReference type="ARBA" id="ARBA00022737"/>
    </source>
</evidence>
<sequence>MSRRGFGNHRSGGGGHRDAKQLSRNKNRFARLDPDIQSRYDDLDDEPAVPVRANTTAPSIRGRGPTSNPFNRSTQSIVNTGVRNADIVFKCRAVGAAKKIEAKWLIKQLNQKIENFKPILWDENTRGDFEWFVRDEDTAQTIKMNSRRILHKDTGMRIELQYSRVPAPWMQLKRSEIEIIHNVVDKRYNPEKRLLDLSNFHADEEFTSKDMLMNLTKGNVMLTVLDHIDDKYGNIVALSLSNNRLRHLDYASALVSIAKFVKELDLSHNHVSNMLCKLHRSFNRFQISAEKDLEKFSGLPVQSLFFEGNPIVETFTQKSTYISYIHKTFPRCSMLDGVEVQPLDVTPEEININEVMPFRAGYYPNSHIRLIVEQFVVAYFDLYDGPEGQRTRKSLHNAYDADSSVFTLTIKHLNGSTFQRHHNDDVYRQYVQLSHNVFEQEHFSRNRASRQARGAMDIAVALSKLPTTHHMKDTFIVDVFLFTNDLVGFTVQGLFIDGDLTKDPCPSFFSRSFLVSPRENDSVAVVSDQLFISTASVERLERFKKLYDQSVVHGAAVEQVSSVQIAQIGVTGMGFDGAPPPEMRQQMTAAMCQFSGMTPAYSEKCLADCGWNYDFACTKFTEIRAAIPAEAFAAQ</sequence>
<dbReference type="InterPro" id="IPR032675">
    <property type="entry name" value="LRR_dom_sf"/>
</dbReference>
<dbReference type="InterPro" id="IPR009060">
    <property type="entry name" value="UBA-like_sf"/>
</dbReference>
<dbReference type="SUPFAM" id="SSF54427">
    <property type="entry name" value="NTF2-like"/>
    <property type="match status" value="1"/>
</dbReference>
<evidence type="ECO:0000256" key="7">
    <source>
        <dbReference type="ARBA" id="ARBA00022884"/>
    </source>
</evidence>
<dbReference type="SUPFAM" id="SSF46934">
    <property type="entry name" value="UBA-like"/>
    <property type="match status" value="1"/>
</dbReference>
<dbReference type="PANTHER" id="PTHR10662:SF22">
    <property type="entry name" value="NUCLEAR RNA EXPORT FACTOR 1"/>
    <property type="match status" value="1"/>
</dbReference>
<gene>
    <name evidence="12" type="ORF">CAEBREN_31942</name>
</gene>
<dbReference type="Gene3D" id="3.10.450.50">
    <property type="match status" value="1"/>
</dbReference>
<dbReference type="Gene3D" id="3.80.10.10">
    <property type="entry name" value="Ribonuclease Inhibitor"/>
    <property type="match status" value="1"/>
</dbReference>
<proteinExistence type="inferred from homology"/>
<dbReference type="Pfam" id="PF24048">
    <property type="entry name" value="LRR_NXF1-5"/>
    <property type="match status" value="1"/>
</dbReference>
<dbReference type="EMBL" id="GL380460">
    <property type="protein sequence ID" value="EGT56062.1"/>
    <property type="molecule type" value="Genomic_DNA"/>
</dbReference>
<dbReference type="Gene3D" id="3.30.70.330">
    <property type="match status" value="1"/>
</dbReference>
<comment type="similarity">
    <text evidence="2">Belongs to the NXF family.</text>
</comment>
<dbReference type="AlphaFoldDB" id="G0PH32"/>
<evidence type="ECO:0000256" key="3">
    <source>
        <dbReference type="ARBA" id="ARBA00022448"/>
    </source>
</evidence>
<evidence type="ECO:0000256" key="8">
    <source>
        <dbReference type="ARBA" id="ARBA00023242"/>
    </source>
</evidence>
<evidence type="ECO:0000259" key="11">
    <source>
        <dbReference type="PROSITE" id="PS51281"/>
    </source>
</evidence>
<keyword evidence="5" id="KW-0677">Repeat</keyword>
<dbReference type="Pfam" id="PF03943">
    <property type="entry name" value="TAP_C"/>
    <property type="match status" value="1"/>
</dbReference>
<feature type="compositionally biased region" description="Polar residues" evidence="9">
    <location>
        <begin position="65"/>
        <end position="74"/>
    </location>
</feature>
<dbReference type="OrthoDB" id="25872at2759"/>
<dbReference type="Gene3D" id="1.10.8.10">
    <property type="entry name" value="DNA helicase RuvA subunit, C-terminal domain"/>
    <property type="match status" value="1"/>
</dbReference>